<feature type="binding site" evidence="10">
    <location>
        <begin position="151"/>
        <end position="154"/>
    </location>
    <ligand>
        <name>GTP</name>
        <dbReference type="ChEBI" id="CHEBI:37565"/>
    </ligand>
</feature>
<keyword evidence="1 10" id="KW-0963">Cytoplasm</keyword>
<evidence type="ECO:0000313" key="14">
    <source>
        <dbReference type="EMBL" id="UWZ38439.1"/>
    </source>
</evidence>
<evidence type="ECO:0000256" key="5">
    <source>
        <dbReference type="ARBA" id="ARBA00022741"/>
    </source>
</evidence>
<proteinExistence type="inferred from homology"/>
<protein>
    <recommendedName>
        <fullName evidence="10">Small ribosomal subunit biogenesis GTPase RsgA</fullName>
        <ecNumber evidence="10">3.6.1.-</ecNumber>
    </recommendedName>
</protein>
<evidence type="ECO:0000259" key="12">
    <source>
        <dbReference type="PROSITE" id="PS50936"/>
    </source>
</evidence>
<evidence type="ECO:0000256" key="2">
    <source>
        <dbReference type="ARBA" id="ARBA00022517"/>
    </source>
</evidence>
<dbReference type="EMBL" id="CP073721">
    <property type="protein sequence ID" value="UWZ38439.1"/>
    <property type="molecule type" value="Genomic_DNA"/>
</dbReference>
<comment type="subcellular location">
    <subcellularLocation>
        <location evidence="10">Cytoplasm</location>
    </subcellularLocation>
</comment>
<dbReference type="RefSeq" id="WP_260727805.1">
    <property type="nucleotide sequence ID" value="NZ_BAAABS010000033.1"/>
</dbReference>
<dbReference type="PROSITE" id="PS51721">
    <property type="entry name" value="G_CP"/>
    <property type="match status" value="1"/>
</dbReference>
<keyword evidence="9 10" id="KW-0342">GTP-binding</keyword>
<feature type="compositionally biased region" description="Basic residues" evidence="11">
    <location>
        <begin position="328"/>
        <end position="343"/>
    </location>
</feature>
<dbReference type="InterPro" id="IPR030378">
    <property type="entry name" value="G_CP_dom"/>
</dbReference>
<comment type="function">
    <text evidence="10">One of several proteins that assist in the late maturation steps of the functional core of the 30S ribosomal subunit. Helps release RbfA from mature subunits. May play a role in the assembly of ribosomal proteins into the subunit. Circularly permuted GTPase that catalyzes slow GTP hydrolysis, GTPase activity is stimulated by the 30S ribosomal subunit.</text>
</comment>
<evidence type="ECO:0000256" key="4">
    <source>
        <dbReference type="ARBA" id="ARBA00022730"/>
    </source>
</evidence>
<dbReference type="CDD" id="cd01854">
    <property type="entry name" value="YjeQ_EngC"/>
    <property type="match status" value="1"/>
</dbReference>
<dbReference type="PANTHER" id="PTHR32120">
    <property type="entry name" value="SMALL RIBOSOMAL SUBUNIT BIOGENESIS GTPASE RSGA"/>
    <property type="match status" value="1"/>
</dbReference>
<feature type="domain" description="EngC GTPase" evidence="12">
    <location>
        <begin position="112"/>
        <end position="258"/>
    </location>
</feature>
<sequence>MTIDLSALGWDDTFAAAYARHDLPGQRPARVSRVDRGICTALAADGPVRASLAGGLLARAARDAAALPCAGDWLVVRDWPDGRLTAEAVLPRRTAIVRAVAGEESFGQLLAANVDAVAVVEPVDPSPDLGRVERLLALAWESGAKPLLVLTKADLAADPLALAEQMPGRESGVEVHAVSARTGMGLDALRPLVVPGRTLGLLGQSGAGKSSLVNALAGAPVMHTQTLRADGRGRHTTTYRALIPMPGGGAVLDTPGIRLVGMFDTAGGLDRAFADVTELAALCRFQDCNHAGEPGCAVREAVEDGTLSPRRFAHWRKLQKEQMLASVRRMKRESRERRRSARP</sequence>
<comment type="subunit">
    <text evidence="10">Monomer. Associates with 30S ribosomal subunit, binds 16S rRNA.</text>
</comment>
<feature type="binding site" evidence="10">
    <location>
        <position position="283"/>
    </location>
    <ligand>
        <name>Zn(2+)</name>
        <dbReference type="ChEBI" id="CHEBI:29105"/>
    </ligand>
</feature>
<keyword evidence="3 10" id="KW-0479">Metal-binding</keyword>
<dbReference type="PANTHER" id="PTHR32120:SF10">
    <property type="entry name" value="SMALL RIBOSOMAL SUBUNIT BIOGENESIS GTPASE RSGA"/>
    <property type="match status" value="1"/>
</dbReference>
<organism evidence="14 15">
    <name type="scientific">Dactylosporangium roseum</name>
    <dbReference type="NCBI Taxonomy" id="47989"/>
    <lineage>
        <taxon>Bacteria</taxon>
        <taxon>Bacillati</taxon>
        <taxon>Actinomycetota</taxon>
        <taxon>Actinomycetes</taxon>
        <taxon>Micromonosporales</taxon>
        <taxon>Micromonosporaceae</taxon>
        <taxon>Dactylosporangium</taxon>
    </lineage>
</organism>
<dbReference type="InterPro" id="IPR027417">
    <property type="entry name" value="P-loop_NTPase"/>
</dbReference>
<feature type="binding site" evidence="10">
    <location>
        <position position="288"/>
    </location>
    <ligand>
        <name>Zn(2+)</name>
        <dbReference type="ChEBI" id="CHEBI:29105"/>
    </ligand>
</feature>
<evidence type="ECO:0000256" key="10">
    <source>
        <dbReference type="HAMAP-Rule" id="MF_01820"/>
    </source>
</evidence>
<evidence type="ECO:0000256" key="8">
    <source>
        <dbReference type="ARBA" id="ARBA00022884"/>
    </source>
</evidence>
<keyword evidence="6 10" id="KW-0378">Hydrolase</keyword>
<evidence type="ECO:0000256" key="3">
    <source>
        <dbReference type="ARBA" id="ARBA00022723"/>
    </source>
</evidence>
<dbReference type="HAMAP" id="MF_01820">
    <property type="entry name" value="GTPase_RsgA"/>
    <property type="match status" value="1"/>
</dbReference>
<dbReference type="Proteomes" id="UP001058271">
    <property type="component" value="Chromosome"/>
</dbReference>
<keyword evidence="7 10" id="KW-0862">Zinc</keyword>
<dbReference type="Pfam" id="PF03193">
    <property type="entry name" value="RsgA_GTPase"/>
    <property type="match status" value="1"/>
</dbReference>
<dbReference type="NCBIfam" id="TIGR00157">
    <property type="entry name" value="ribosome small subunit-dependent GTPase A"/>
    <property type="match status" value="1"/>
</dbReference>
<evidence type="ECO:0000259" key="13">
    <source>
        <dbReference type="PROSITE" id="PS51721"/>
    </source>
</evidence>
<keyword evidence="4 10" id="KW-0699">rRNA-binding</keyword>
<dbReference type="SUPFAM" id="SSF52540">
    <property type="entry name" value="P-loop containing nucleoside triphosphate hydrolases"/>
    <property type="match status" value="1"/>
</dbReference>
<feature type="domain" description="CP-type G" evidence="13">
    <location>
        <begin position="103"/>
        <end position="260"/>
    </location>
</feature>
<evidence type="ECO:0000256" key="1">
    <source>
        <dbReference type="ARBA" id="ARBA00022490"/>
    </source>
</evidence>
<gene>
    <name evidence="10 14" type="primary">rsgA</name>
    <name evidence="14" type="ORF">Drose_09460</name>
</gene>
<feature type="region of interest" description="Disordered" evidence="11">
    <location>
        <begin position="323"/>
        <end position="343"/>
    </location>
</feature>
<comment type="similarity">
    <text evidence="10">Belongs to the TRAFAC class YlqF/YawG GTPase family. RsgA subfamily.</text>
</comment>
<name>A0ABY5Z8Q6_9ACTN</name>
<feature type="binding site" evidence="10">
    <location>
        <position position="290"/>
    </location>
    <ligand>
        <name>Zn(2+)</name>
        <dbReference type="ChEBI" id="CHEBI:29105"/>
    </ligand>
</feature>
<dbReference type="PROSITE" id="PS50936">
    <property type="entry name" value="ENGC_GTPASE"/>
    <property type="match status" value="1"/>
</dbReference>
<dbReference type="EC" id="3.6.1.-" evidence="10"/>
<feature type="binding site" evidence="10">
    <location>
        <position position="296"/>
    </location>
    <ligand>
        <name>Zn(2+)</name>
        <dbReference type="ChEBI" id="CHEBI:29105"/>
    </ligand>
</feature>
<dbReference type="InterPro" id="IPR010914">
    <property type="entry name" value="RsgA_GTPase_dom"/>
</dbReference>
<dbReference type="Gene3D" id="1.10.40.50">
    <property type="entry name" value="Probable gtpase engc, domain 3"/>
    <property type="match status" value="1"/>
</dbReference>
<evidence type="ECO:0000256" key="9">
    <source>
        <dbReference type="ARBA" id="ARBA00023134"/>
    </source>
</evidence>
<keyword evidence="15" id="KW-1185">Reference proteome</keyword>
<evidence type="ECO:0000313" key="15">
    <source>
        <dbReference type="Proteomes" id="UP001058271"/>
    </source>
</evidence>
<keyword evidence="8 10" id="KW-0694">RNA-binding</keyword>
<feature type="binding site" evidence="10">
    <location>
        <begin position="203"/>
        <end position="211"/>
    </location>
    <ligand>
        <name>GTP</name>
        <dbReference type="ChEBI" id="CHEBI:37565"/>
    </ligand>
</feature>
<evidence type="ECO:0000256" key="11">
    <source>
        <dbReference type="SAM" id="MobiDB-lite"/>
    </source>
</evidence>
<keyword evidence="5 10" id="KW-0547">Nucleotide-binding</keyword>
<comment type="cofactor">
    <cofactor evidence="10">
        <name>Zn(2+)</name>
        <dbReference type="ChEBI" id="CHEBI:29105"/>
    </cofactor>
    <text evidence="10">Binds 1 zinc ion per subunit.</text>
</comment>
<evidence type="ECO:0000256" key="6">
    <source>
        <dbReference type="ARBA" id="ARBA00022801"/>
    </source>
</evidence>
<accession>A0ABY5Z8Q6</accession>
<keyword evidence="2 10" id="KW-0690">Ribosome biogenesis</keyword>
<evidence type="ECO:0000256" key="7">
    <source>
        <dbReference type="ARBA" id="ARBA00022833"/>
    </source>
</evidence>
<dbReference type="Gene3D" id="3.40.50.300">
    <property type="entry name" value="P-loop containing nucleotide triphosphate hydrolases"/>
    <property type="match status" value="1"/>
</dbReference>
<dbReference type="InterPro" id="IPR004881">
    <property type="entry name" value="Ribosome_biogen_GTPase_RsgA"/>
</dbReference>
<reference evidence="14" key="1">
    <citation type="submission" date="2021-04" db="EMBL/GenBank/DDBJ databases">
        <title>Biosynthetic gene clusters of Dactylosporangioum roseum.</title>
        <authorList>
            <person name="Hartkoorn R.C."/>
            <person name="Beaudoing E."/>
            <person name="Hot D."/>
            <person name="Moureu S."/>
        </authorList>
    </citation>
    <scope>NUCLEOTIDE SEQUENCE</scope>
    <source>
        <strain evidence="14">NRRL B-16295</strain>
    </source>
</reference>